<dbReference type="Proteomes" id="UP000515156">
    <property type="component" value="Chromosome 2"/>
</dbReference>
<feature type="region of interest" description="Disordered" evidence="1">
    <location>
        <begin position="422"/>
        <end position="455"/>
    </location>
</feature>
<feature type="compositionally biased region" description="Polar residues" evidence="1">
    <location>
        <begin position="179"/>
        <end position="199"/>
    </location>
</feature>
<evidence type="ECO:0000313" key="3">
    <source>
        <dbReference type="RefSeq" id="XP_030046775.1"/>
    </source>
</evidence>
<dbReference type="PANTHER" id="PTHR34438:SF1">
    <property type="entry name" value="CHROMOSOME 2 OPEN READING FRAME 81"/>
    <property type="match status" value="1"/>
</dbReference>
<dbReference type="CTD" id="100349644"/>
<feature type="compositionally biased region" description="Basic and acidic residues" evidence="1">
    <location>
        <begin position="200"/>
        <end position="211"/>
    </location>
</feature>
<dbReference type="RefSeq" id="XP_030046775.1">
    <property type="nucleotide sequence ID" value="XM_030190915.1"/>
</dbReference>
<proteinExistence type="predicted"/>
<dbReference type="GeneID" id="115461230"/>
<accession>A0A6P7X875</accession>
<organism evidence="2 3">
    <name type="scientific">Microcaecilia unicolor</name>
    <dbReference type="NCBI Taxonomy" id="1415580"/>
    <lineage>
        <taxon>Eukaryota</taxon>
        <taxon>Metazoa</taxon>
        <taxon>Chordata</taxon>
        <taxon>Craniata</taxon>
        <taxon>Vertebrata</taxon>
        <taxon>Euteleostomi</taxon>
        <taxon>Amphibia</taxon>
        <taxon>Gymnophiona</taxon>
        <taxon>Siphonopidae</taxon>
        <taxon>Microcaecilia</taxon>
    </lineage>
</organism>
<dbReference type="InterPro" id="IPR028042">
    <property type="entry name" value="DUF4639"/>
</dbReference>
<gene>
    <name evidence="3" type="primary">C2H2orf81</name>
</gene>
<feature type="compositionally biased region" description="Low complexity" evidence="1">
    <location>
        <begin position="215"/>
        <end position="230"/>
    </location>
</feature>
<dbReference type="FunCoup" id="A0A6P7X875">
    <property type="interactions" value="22"/>
</dbReference>
<feature type="compositionally biased region" description="Basic and acidic residues" evidence="1">
    <location>
        <begin position="431"/>
        <end position="451"/>
    </location>
</feature>
<feature type="region of interest" description="Disordered" evidence="1">
    <location>
        <begin position="359"/>
        <end position="388"/>
    </location>
</feature>
<evidence type="ECO:0000313" key="2">
    <source>
        <dbReference type="Proteomes" id="UP000515156"/>
    </source>
</evidence>
<dbReference type="PANTHER" id="PTHR34438">
    <property type="entry name" value="SI:DKEY-97L20.6"/>
    <property type="match status" value="1"/>
</dbReference>
<protein>
    <submittedName>
        <fullName evidence="3">Uncharacterized protein C2orf81 homolog</fullName>
    </submittedName>
</protein>
<name>A0A6P7X875_9AMPH</name>
<dbReference type="InParanoid" id="A0A6P7X875"/>
<keyword evidence="2" id="KW-1185">Reference proteome</keyword>
<dbReference type="OrthoDB" id="193650at2759"/>
<feature type="region of interest" description="Disordered" evidence="1">
    <location>
        <begin position="473"/>
        <end position="492"/>
    </location>
</feature>
<dbReference type="AlphaFoldDB" id="A0A6P7X875"/>
<feature type="region of interest" description="Disordered" evidence="1">
    <location>
        <begin position="179"/>
        <end position="279"/>
    </location>
</feature>
<sequence length="492" mass="55066">MSRPAMAKSRAEKARASVPVPIPSVNVQQILEIVPGRFTETDWIAMVTLEEGEENVGEIMDDLVSQVMKHCFQVYLQRQRIPYTISQAKDATIQIIEWRFLVRDTGEACVAKDDSWQEEREPMSAITDSWAQGTVPVIHSSFIPHMEDEQLTLDEPNWINLASTPIIPTDECRLLELSASQPQSSSLGEESEVTTSEKMSTVEKAVEEMKSPSRSQEPVYQPVPSSQQQKPKQEYKPHPVPLRPTVSKSIKPLKASEKETQQPSQTVLKEDSQEDVSNLKQPVSSLQNIMKAQLGRHPHRKVVIYDEFGNIISVPKLDPSHLPVSCIQPQVEILSSCIETERQRADTIGINRFKSRKVSIKKTGQKGETTKDRSSFPQPSSADAMSRHMVKGKSNVPITLKSGILVEAMQLAPGVVMRDNSSTARSTFRGPKQEEATQEECIEKESERDLRPVLTTVPTPSITVDQLLKNHTPQVQPITRFQTNPSSLRGHS</sequence>
<evidence type="ECO:0000256" key="1">
    <source>
        <dbReference type="SAM" id="MobiDB-lite"/>
    </source>
</evidence>
<reference evidence="3" key="1">
    <citation type="submission" date="2025-08" db="UniProtKB">
        <authorList>
            <consortium name="RefSeq"/>
        </authorList>
    </citation>
    <scope>IDENTIFICATION</scope>
</reference>
<dbReference type="KEGG" id="muo:115461230"/>
<dbReference type="Pfam" id="PF15479">
    <property type="entry name" value="DUF4639"/>
    <property type="match status" value="1"/>
</dbReference>